<evidence type="ECO:0000313" key="4">
    <source>
        <dbReference type="EMBL" id="MDT0452620.1"/>
    </source>
</evidence>
<dbReference type="PANTHER" id="PTHR34512">
    <property type="entry name" value="CELL SURFACE PROTEIN"/>
    <property type="match status" value="1"/>
</dbReference>
<keyword evidence="5" id="KW-1185">Reference proteome</keyword>
<keyword evidence="2" id="KW-0472">Membrane</keyword>
<keyword evidence="2" id="KW-1133">Transmembrane helix</keyword>
<dbReference type="SUPFAM" id="SSF50998">
    <property type="entry name" value="Quinoprotein alcohol dehydrogenase-like"/>
    <property type="match status" value="1"/>
</dbReference>
<evidence type="ECO:0000259" key="3">
    <source>
        <dbReference type="Pfam" id="PF13360"/>
    </source>
</evidence>
<protein>
    <submittedName>
        <fullName evidence="4">PQQ-binding-like beta-propeller repeat protein</fullName>
    </submittedName>
</protein>
<evidence type="ECO:0000256" key="2">
    <source>
        <dbReference type="SAM" id="Phobius"/>
    </source>
</evidence>
<gene>
    <name evidence="4" type="ORF">RM609_26525</name>
</gene>
<feature type="compositionally biased region" description="Low complexity" evidence="1">
    <location>
        <begin position="1"/>
        <end position="11"/>
    </location>
</feature>
<dbReference type="InterPro" id="IPR002372">
    <property type="entry name" value="PQQ_rpt_dom"/>
</dbReference>
<sequence length="484" mass="52245">MTQPHHPSYGYPHPPTAPGHPQVAPPPTVPSQRPVSSLGGNFTPRRPLWRRPAVLVGLALVLLLSAGGWALWSAMGDDSSKQGKKDGGQARAAGAAVWWAKSRTKPDDKMAQSLGTWFTSTLVVKAEPDVVTAYDIRTGEKKWSLLLTGSLCAASRDTEGDVAVVAVMFGNHCMNLKAIDLRDGHRVWDELLMDEKDAGDSLDPEKWGKSGPKLAVHDGHVYTAWKDGEQTRGLADGKRVDQQKQNACEWADAAGGKQLIAITYCGDREIKIRSLDPRKLDKPKWTTSLKRNDGFVSVISTDPLVLSQSPGVGGTDNRYDFVVLDPGTGKEKTRVPYNSYWRLGTCFLVTSGCTGALVDKDGLYVAGQGVTMAYDLTTGKERWTYKGDANRVTIPVAVRKGQLATFIPATPDRPGRTAYVSAATGKEVRTVDHSNDDRDRKNEAAMGKAPGAPHLVNDRLLLVNDGPIGGENDGIIFAISAPDA</sequence>
<evidence type="ECO:0000256" key="1">
    <source>
        <dbReference type="SAM" id="MobiDB-lite"/>
    </source>
</evidence>
<organism evidence="4 5">
    <name type="scientific">Streptomyces hesseae</name>
    <dbReference type="NCBI Taxonomy" id="3075519"/>
    <lineage>
        <taxon>Bacteria</taxon>
        <taxon>Bacillati</taxon>
        <taxon>Actinomycetota</taxon>
        <taxon>Actinomycetes</taxon>
        <taxon>Kitasatosporales</taxon>
        <taxon>Streptomycetaceae</taxon>
        <taxon>Streptomyces</taxon>
    </lineage>
</organism>
<dbReference type="Pfam" id="PF13360">
    <property type="entry name" value="PQQ_2"/>
    <property type="match status" value="1"/>
</dbReference>
<comment type="caution">
    <text evidence="4">The sequence shown here is derived from an EMBL/GenBank/DDBJ whole genome shotgun (WGS) entry which is preliminary data.</text>
</comment>
<keyword evidence="2" id="KW-0812">Transmembrane</keyword>
<feature type="compositionally biased region" description="Polar residues" evidence="1">
    <location>
        <begin position="30"/>
        <end position="40"/>
    </location>
</feature>
<evidence type="ECO:0000313" key="5">
    <source>
        <dbReference type="Proteomes" id="UP001180531"/>
    </source>
</evidence>
<dbReference type="RefSeq" id="WP_311614091.1">
    <property type="nucleotide sequence ID" value="NZ_JAVRFI010000021.1"/>
</dbReference>
<dbReference type="EMBL" id="JAVRFI010000021">
    <property type="protein sequence ID" value="MDT0452620.1"/>
    <property type="molecule type" value="Genomic_DNA"/>
</dbReference>
<name>A0ABU2SUT7_9ACTN</name>
<feature type="region of interest" description="Disordered" evidence="1">
    <location>
        <begin position="429"/>
        <end position="451"/>
    </location>
</feature>
<feature type="domain" description="Pyrrolo-quinoline quinone repeat" evidence="3">
    <location>
        <begin position="94"/>
        <end position="203"/>
    </location>
</feature>
<dbReference type="PANTHER" id="PTHR34512:SF30">
    <property type="entry name" value="OUTER MEMBRANE PROTEIN ASSEMBLY FACTOR BAMB"/>
    <property type="match status" value="1"/>
</dbReference>
<feature type="region of interest" description="Disordered" evidence="1">
    <location>
        <begin position="1"/>
        <end position="43"/>
    </location>
</feature>
<dbReference type="InterPro" id="IPR015943">
    <property type="entry name" value="WD40/YVTN_repeat-like_dom_sf"/>
</dbReference>
<feature type="compositionally biased region" description="Pro residues" evidence="1">
    <location>
        <begin position="12"/>
        <end position="29"/>
    </location>
</feature>
<reference evidence="4" key="1">
    <citation type="submission" date="2024-05" db="EMBL/GenBank/DDBJ databases">
        <title>30 novel species of actinomycetes from the DSMZ collection.</title>
        <authorList>
            <person name="Nouioui I."/>
        </authorList>
    </citation>
    <scope>NUCLEOTIDE SEQUENCE</scope>
    <source>
        <strain evidence="4">DSM 40473</strain>
    </source>
</reference>
<feature type="transmembrane region" description="Helical" evidence="2">
    <location>
        <begin position="53"/>
        <end position="72"/>
    </location>
</feature>
<dbReference type="Gene3D" id="2.130.10.10">
    <property type="entry name" value="YVTN repeat-like/Quinoprotein amine dehydrogenase"/>
    <property type="match status" value="2"/>
</dbReference>
<proteinExistence type="predicted"/>
<dbReference type="Proteomes" id="UP001180531">
    <property type="component" value="Unassembled WGS sequence"/>
</dbReference>
<dbReference type="InterPro" id="IPR011047">
    <property type="entry name" value="Quinoprotein_ADH-like_sf"/>
</dbReference>
<feature type="compositionally biased region" description="Basic and acidic residues" evidence="1">
    <location>
        <begin position="429"/>
        <end position="443"/>
    </location>
</feature>
<accession>A0ABU2SUT7</accession>